<evidence type="ECO:0000256" key="6">
    <source>
        <dbReference type="ARBA" id="ARBA00023157"/>
    </source>
</evidence>
<evidence type="ECO:0000256" key="9">
    <source>
        <dbReference type="PROSITE-ProRule" id="PRU00076"/>
    </source>
</evidence>
<dbReference type="STRING" id="7719.ENSCINP00000032601"/>
<feature type="disulfide bond" evidence="9">
    <location>
        <begin position="2055"/>
        <end position="2064"/>
    </location>
</feature>
<dbReference type="SMART" id="SM00179">
    <property type="entry name" value="EGF_CA"/>
    <property type="match status" value="5"/>
</dbReference>
<dbReference type="Pfam" id="PF02469">
    <property type="entry name" value="Fasciclin"/>
    <property type="match status" value="4"/>
</dbReference>
<protein>
    <recommendedName>
        <fullName evidence="14">Stabilin 2</fullName>
    </recommendedName>
</protein>
<organism evidence="12 13">
    <name type="scientific">Ciona intestinalis</name>
    <name type="common">Transparent sea squirt</name>
    <name type="synonym">Ascidia intestinalis</name>
    <dbReference type="NCBI Taxonomy" id="7719"/>
    <lineage>
        <taxon>Eukaryota</taxon>
        <taxon>Metazoa</taxon>
        <taxon>Chordata</taxon>
        <taxon>Tunicata</taxon>
        <taxon>Ascidiacea</taxon>
        <taxon>Phlebobranchia</taxon>
        <taxon>Cionidae</taxon>
        <taxon>Ciona</taxon>
    </lineage>
</organism>
<feature type="domain" description="EGF-like" evidence="10">
    <location>
        <begin position="824"/>
        <end position="864"/>
    </location>
</feature>
<evidence type="ECO:0000313" key="12">
    <source>
        <dbReference type="Ensembl" id="ENSCINP00000032601.1"/>
    </source>
</evidence>
<evidence type="ECO:0000256" key="5">
    <source>
        <dbReference type="ARBA" id="ARBA00023136"/>
    </source>
</evidence>
<feature type="disulfide bond" evidence="9">
    <location>
        <begin position="109"/>
        <end position="118"/>
    </location>
</feature>
<feature type="domain" description="EGF-like" evidence="10">
    <location>
        <begin position="205"/>
        <end position="247"/>
    </location>
</feature>
<keyword evidence="2 9" id="KW-0245">EGF-like domain</keyword>
<comment type="subcellular location">
    <subcellularLocation>
        <location evidence="1">Membrane</location>
        <topology evidence="1">Single-pass type I membrane protein</topology>
    </subcellularLocation>
</comment>
<dbReference type="PANTHER" id="PTHR24038:SF11">
    <property type="entry name" value="INTEGRIN BETA-LIKE PROTEIN E"/>
    <property type="match status" value="1"/>
</dbReference>
<feature type="domain" description="EGF-like" evidence="10">
    <location>
        <begin position="166"/>
        <end position="204"/>
    </location>
</feature>
<dbReference type="PROSITE" id="PS01248">
    <property type="entry name" value="EGF_LAM_1"/>
    <property type="match status" value="2"/>
</dbReference>
<feature type="domain" description="FAS1" evidence="11">
    <location>
        <begin position="508"/>
        <end position="645"/>
    </location>
</feature>
<feature type="domain" description="EGF-like" evidence="10">
    <location>
        <begin position="1487"/>
        <end position="1528"/>
    </location>
</feature>
<feature type="domain" description="EGF-like" evidence="10">
    <location>
        <begin position="1362"/>
        <end position="1401"/>
    </location>
</feature>
<evidence type="ECO:0000256" key="8">
    <source>
        <dbReference type="ARBA" id="ARBA00023180"/>
    </source>
</evidence>
<reference evidence="12" key="2">
    <citation type="journal article" date="2008" name="Genome Biol.">
        <title>Improved genome assembly and evidence-based global gene model set for the chordate Ciona intestinalis: new insight into intron and operon populations.</title>
        <authorList>
            <person name="Satou Y."/>
            <person name="Mineta K."/>
            <person name="Ogasawara M."/>
            <person name="Sasakura Y."/>
            <person name="Shoguchi E."/>
            <person name="Ueno K."/>
            <person name="Yamada L."/>
            <person name="Matsumoto J."/>
            <person name="Wasserscheid J."/>
            <person name="Dewar K."/>
            <person name="Wiley G.B."/>
            <person name="Macmil S.L."/>
            <person name="Roe B.A."/>
            <person name="Zeller R.W."/>
            <person name="Hastings K.E."/>
            <person name="Lemaire P."/>
            <person name="Lindquist E."/>
            <person name="Endo T."/>
            <person name="Hotta K."/>
            <person name="Inaba K."/>
        </authorList>
    </citation>
    <scope>NUCLEOTIDE SEQUENCE [LARGE SCALE GENOMIC DNA]</scope>
    <source>
        <strain evidence="12">wild type</strain>
    </source>
</reference>
<name>H2XSG7_CIOIN</name>
<dbReference type="SMART" id="SM00554">
    <property type="entry name" value="FAS1"/>
    <property type="match status" value="4"/>
</dbReference>
<feature type="domain" description="EGF-like" evidence="10">
    <location>
        <begin position="2070"/>
        <end position="2105"/>
    </location>
</feature>
<reference evidence="12" key="3">
    <citation type="submission" date="2025-08" db="UniProtKB">
        <authorList>
            <consortium name="Ensembl"/>
        </authorList>
    </citation>
    <scope>IDENTIFICATION</scope>
</reference>
<feature type="domain" description="EGF-like" evidence="10">
    <location>
        <begin position="2028"/>
        <end position="2065"/>
    </location>
</feature>
<feature type="domain" description="EGF-like" evidence="10">
    <location>
        <begin position="912"/>
        <end position="953"/>
    </location>
</feature>
<feature type="disulfide bond" evidence="9">
    <location>
        <begin position="135"/>
        <end position="152"/>
    </location>
</feature>
<dbReference type="InParanoid" id="H2XSG7"/>
<keyword evidence="3" id="KW-0812">Transmembrane</keyword>
<reference evidence="13" key="1">
    <citation type="journal article" date="2002" name="Science">
        <title>The draft genome of Ciona intestinalis: insights into chordate and vertebrate origins.</title>
        <authorList>
            <person name="Dehal P."/>
            <person name="Satou Y."/>
            <person name="Campbell R.K."/>
            <person name="Chapman J."/>
            <person name="Degnan B."/>
            <person name="De Tomaso A."/>
            <person name="Davidson B."/>
            <person name="Di Gregorio A."/>
            <person name="Gelpke M."/>
            <person name="Goodstein D.M."/>
            <person name="Harafuji N."/>
            <person name="Hastings K.E."/>
            <person name="Ho I."/>
            <person name="Hotta K."/>
            <person name="Huang W."/>
            <person name="Kawashima T."/>
            <person name="Lemaire P."/>
            <person name="Martinez D."/>
            <person name="Meinertzhagen I.A."/>
            <person name="Necula S."/>
            <person name="Nonaka M."/>
            <person name="Putnam N."/>
            <person name="Rash S."/>
            <person name="Saiga H."/>
            <person name="Satake M."/>
            <person name="Terry A."/>
            <person name="Yamada L."/>
            <person name="Wang H.G."/>
            <person name="Awazu S."/>
            <person name="Azumi K."/>
            <person name="Boore J."/>
            <person name="Branno M."/>
            <person name="Chin-Bow S."/>
            <person name="DeSantis R."/>
            <person name="Doyle S."/>
            <person name="Francino P."/>
            <person name="Keys D.N."/>
            <person name="Haga S."/>
            <person name="Hayashi H."/>
            <person name="Hino K."/>
            <person name="Imai K.S."/>
            <person name="Inaba K."/>
            <person name="Kano S."/>
            <person name="Kobayashi K."/>
            <person name="Kobayashi M."/>
            <person name="Lee B.I."/>
            <person name="Makabe K.W."/>
            <person name="Manohar C."/>
            <person name="Matassi G."/>
            <person name="Medina M."/>
            <person name="Mochizuki Y."/>
            <person name="Mount S."/>
            <person name="Morishita T."/>
            <person name="Miura S."/>
            <person name="Nakayama A."/>
            <person name="Nishizaka S."/>
            <person name="Nomoto H."/>
            <person name="Ohta F."/>
            <person name="Oishi K."/>
            <person name="Rigoutsos I."/>
            <person name="Sano M."/>
            <person name="Sasaki A."/>
            <person name="Sasakura Y."/>
            <person name="Shoguchi E."/>
            <person name="Shin-i T."/>
            <person name="Spagnuolo A."/>
            <person name="Stainier D."/>
            <person name="Suzuki M.M."/>
            <person name="Tassy O."/>
            <person name="Takatori N."/>
            <person name="Tokuoka M."/>
            <person name="Yagi K."/>
            <person name="Yoshizaki F."/>
            <person name="Wada S."/>
            <person name="Zhang C."/>
            <person name="Hyatt P.D."/>
            <person name="Larimer F."/>
            <person name="Detter C."/>
            <person name="Doggett N."/>
            <person name="Glavina T."/>
            <person name="Hawkins T."/>
            <person name="Richardson P."/>
            <person name="Lucas S."/>
            <person name="Kohara Y."/>
            <person name="Levine M."/>
            <person name="Satoh N."/>
            <person name="Rokhsar D.S."/>
        </authorList>
    </citation>
    <scope>NUCLEOTIDE SEQUENCE [LARGE SCALE GENOMIC DNA]</scope>
</reference>
<dbReference type="InterPro" id="IPR000742">
    <property type="entry name" value="EGF"/>
</dbReference>
<dbReference type="EMBL" id="EAAA01000747">
    <property type="status" value="NOT_ANNOTATED_CDS"/>
    <property type="molecule type" value="Genomic_DNA"/>
</dbReference>
<accession>H2XSG7</accession>
<dbReference type="GO" id="GO:0016020">
    <property type="term" value="C:membrane"/>
    <property type="evidence" value="ECO:0007669"/>
    <property type="project" value="UniProtKB-SubCell"/>
</dbReference>
<dbReference type="Ensembl" id="ENSCINT00000034766.1">
    <property type="protein sequence ID" value="ENSCINP00000032601.1"/>
    <property type="gene ID" value="ENSCING00000024142.1"/>
</dbReference>
<evidence type="ECO:0000256" key="4">
    <source>
        <dbReference type="ARBA" id="ARBA00022989"/>
    </source>
</evidence>
<dbReference type="PROSITE" id="PS01186">
    <property type="entry name" value="EGF_2"/>
    <property type="match status" value="14"/>
</dbReference>
<dbReference type="FunFam" id="2.10.25.10:FF:000040">
    <property type="entry name" value="Stabilin 2"/>
    <property type="match status" value="1"/>
</dbReference>
<reference evidence="12" key="4">
    <citation type="submission" date="2025-09" db="UniProtKB">
        <authorList>
            <consortium name="Ensembl"/>
        </authorList>
    </citation>
    <scope>IDENTIFICATION</scope>
</reference>
<feature type="domain" description="EGF-like" evidence="10">
    <location>
        <begin position="83"/>
        <end position="119"/>
    </location>
</feature>
<dbReference type="InterPro" id="IPR056806">
    <property type="entry name" value="EGF_STAB1-2"/>
</dbReference>
<dbReference type="InterPro" id="IPR002049">
    <property type="entry name" value="LE_dom"/>
</dbReference>
<feature type="disulfide bond" evidence="9">
    <location>
        <begin position="2074"/>
        <end position="2084"/>
    </location>
</feature>
<feature type="domain" description="EGF-like" evidence="10">
    <location>
        <begin position="1981"/>
        <end position="2021"/>
    </location>
</feature>
<evidence type="ECO:0000313" key="13">
    <source>
        <dbReference type="Proteomes" id="UP000008144"/>
    </source>
</evidence>
<dbReference type="SUPFAM" id="SSF82153">
    <property type="entry name" value="FAS1 domain"/>
    <property type="match status" value="5"/>
</dbReference>
<keyword evidence="7" id="KW-0675">Receptor</keyword>
<proteinExistence type="predicted"/>
<feature type="domain" description="EGF-like" evidence="10">
    <location>
        <begin position="2148"/>
        <end position="2191"/>
    </location>
</feature>
<feature type="disulfide bond" evidence="9">
    <location>
        <begin position="2011"/>
        <end position="2020"/>
    </location>
</feature>
<keyword evidence="13" id="KW-1185">Reference proteome</keyword>
<evidence type="ECO:0000256" key="2">
    <source>
        <dbReference type="ARBA" id="ARBA00022536"/>
    </source>
</evidence>
<dbReference type="Gene3D" id="2.10.25.10">
    <property type="entry name" value="Laminin"/>
    <property type="match status" value="9"/>
</dbReference>
<evidence type="ECO:0000259" key="10">
    <source>
        <dbReference type="PROSITE" id="PS50026"/>
    </source>
</evidence>
<dbReference type="InterPro" id="IPR000782">
    <property type="entry name" value="FAS1_domain"/>
</dbReference>
<comment type="caution">
    <text evidence="9">Lacks conserved residue(s) required for the propagation of feature annotation.</text>
</comment>
<feature type="disulfide bond" evidence="9">
    <location>
        <begin position="764"/>
        <end position="773"/>
    </location>
</feature>
<feature type="domain" description="FAS1" evidence="11">
    <location>
        <begin position="1153"/>
        <end position="1279"/>
    </location>
</feature>
<dbReference type="OMA" id="NNKSEMW"/>
<dbReference type="SMART" id="SM00180">
    <property type="entry name" value="EGF_Lam"/>
    <property type="match status" value="4"/>
</dbReference>
<dbReference type="SMART" id="SM00181">
    <property type="entry name" value="EGF"/>
    <property type="match status" value="21"/>
</dbReference>
<dbReference type="GeneTree" id="ENSGT00940000170221"/>
<dbReference type="Pfam" id="PF12947">
    <property type="entry name" value="EGF_3"/>
    <property type="match status" value="7"/>
</dbReference>
<keyword evidence="4" id="KW-1133">Transmembrane helix</keyword>
<dbReference type="PROSITE" id="PS50213">
    <property type="entry name" value="FAS1"/>
    <property type="match status" value="5"/>
</dbReference>
<dbReference type="Gene3D" id="2.30.180.10">
    <property type="entry name" value="FAS1 domain"/>
    <property type="match status" value="5"/>
</dbReference>
<feature type="domain" description="EGF-like" evidence="10">
    <location>
        <begin position="954"/>
        <end position="995"/>
    </location>
</feature>
<feature type="domain" description="FAS1" evidence="11">
    <location>
        <begin position="337"/>
        <end position="494"/>
    </location>
</feature>
<evidence type="ECO:0000259" key="11">
    <source>
        <dbReference type="PROSITE" id="PS50213"/>
    </source>
</evidence>
<evidence type="ECO:0000256" key="3">
    <source>
        <dbReference type="ARBA" id="ARBA00022692"/>
    </source>
</evidence>
<feature type="disulfide bond" evidence="9">
    <location>
        <begin position="154"/>
        <end position="163"/>
    </location>
</feature>
<feature type="domain" description="EGF-like" evidence="10">
    <location>
        <begin position="736"/>
        <end position="774"/>
    </location>
</feature>
<dbReference type="SUPFAM" id="SSF57196">
    <property type="entry name" value="EGF/Laminin"/>
    <property type="match status" value="1"/>
</dbReference>
<dbReference type="SUPFAM" id="SSF57184">
    <property type="entry name" value="Growth factor receptor domain"/>
    <property type="match status" value="1"/>
</dbReference>
<keyword evidence="6 9" id="KW-1015">Disulfide bond</keyword>
<dbReference type="Pfam" id="PF24887">
    <property type="entry name" value="EGF_STAB1-2"/>
    <property type="match status" value="2"/>
</dbReference>
<dbReference type="HOGENOM" id="CLU_001035_0_0_1"/>
<evidence type="ECO:0000256" key="1">
    <source>
        <dbReference type="ARBA" id="ARBA00004479"/>
    </source>
</evidence>
<keyword evidence="8" id="KW-0325">Glycoprotein</keyword>
<dbReference type="InterPro" id="IPR024731">
    <property type="entry name" value="NELL2-like_EGF"/>
</dbReference>
<dbReference type="PROSITE" id="PS50026">
    <property type="entry name" value="EGF_3"/>
    <property type="match status" value="15"/>
</dbReference>
<dbReference type="PROSITE" id="PS00022">
    <property type="entry name" value="EGF_1"/>
    <property type="match status" value="5"/>
</dbReference>
<dbReference type="InterPro" id="IPR009030">
    <property type="entry name" value="Growth_fac_rcpt_cys_sf"/>
</dbReference>
<feature type="domain" description="FAS1" evidence="11">
    <location>
        <begin position="1755"/>
        <end position="1895"/>
    </location>
</feature>
<dbReference type="InterPro" id="IPR001881">
    <property type="entry name" value="EGF-like_Ca-bd_dom"/>
</dbReference>
<dbReference type="EMBL" id="EAAA01000746">
    <property type="status" value="NOT_ANNOTATED_CDS"/>
    <property type="molecule type" value="Genomic_DNA"/>
</dbReference>
<feature type="domain" description="FAS1" evidence="11">
    <location>
        <begin position="995"/>
        <end position="1138"/>
    </location>
</feature>
<dbReference type="GO" id="GO:0005509">
    <property type="term" value="F:calcium ion binding"/>
    <property type="evidence" value="ECO:0007669"/>
    <property type="project" value="InterPro"/>
</dbReference>
<dbReference type="InterPro" id="IPR036378">
    <property type="entry name" value="FAS1_dom_sf"/>
</dbReference>
<evidence type="ECO:0000256" key="7">
    <source>
        <dbReference type="ARBA" id="ARBA00023170"/>
    </source>
</evidence>
<keyword evidence="5" id="KW-0472">Membrane</keyword>
<dbReference type="Proteomes" id="UP000008144">
    <property type="component" value="Chromosome 11"/>
</dbReference>
<dbReference type="PANTHER" id="PTHR24038">
    <property type="entry name" value="STABILIN"/>
    <property type="match status" value="1"/>
</dbReference>
<feature type="domain" description="EGF-like" evidence="10">
    <location>
        <begin position="1529"/>
        <end position="1571"/>
    </location>
</feature>
<sequence length="2212" mass="238286">RCDHRAVESIKTECQSCRRNRRQKCPTGFTKRTRGQGIRRCRYRLKGRRRGRPVKGCYHQCMKTTTIRECCTNYWGPDCEKCPVDRVNHVCGNRGTCSEGINGNGTCSCRGQVGGSACELCNAPNQYGASCEHECACVHGKCDSGVDRSGICSCESGFGGARCSIVLAECASLNCHVNSRCLNSTGSLACYCNSGYQGNGTVCEEINPCQDTGSNLCHANASCIHSGPASYTCQCKTGFTGDGQVCGAIDPCQTNAGNCPIKSTVCVYTGPGQSTCNCKDGYVNKTESGCSLMNICGQNSTTTCDPRANCTTVDEDGVIDIRCKCPIQMYGRDKMCYTDVMSEMLNANETGPFKNQLNFAINMFTATYNREISVGEMPVTVFAPTDAAFGSGMGVPNSSLIWKAGARYCFRTHIVPGTVVVDFTLQSANTMYPVLGYNASIRALRPTGVDPSADDDDAGNYAILSFANMLTNGNILVSPRWASNGVFYITDTYFSEIKLSKNNFDNPPASVWDAVSSNPVTSTFYSLLKKSRATKEFLRTGDQATVFVPTDEAFDSMQPDALKLLNSPAGSSKLDLILLYHCVDPVIKPISLVATELLHTPSGNLAVNVSQSNGIVYIGLQKAKVVLSGIPINGGSNIYLIDKVLIPSDVQPLVGNLCTRVDEVEVKGICGDCDNMNTLCPPDSILVRSNNAKQRCMYNAINEAGSVGQRLGCVPQCRTNRTTSVCCDGFYGPTCNSCPGPHNNPCNNKGICEEGMSGTGQCICNRGHTGTDCSTCSNSYNYGPDCYLNCTCLYGTCNNRVDSRGICVHGSCHDNWAGENCDQPISQCRDQNFVCHQHAKCVEISGVESCACDPGYTGDGRDCVEFNPCTDTYDGGGCDINADCLYLGRGNTSCQCKPFYRGTTGNGRTCHAVNLCTDGTAGCSVHAVCIFTGPGTSDCQCNAGYRGNGLLCQEINNCIENNGGCHAQATCTSTGPGTNDCACNNGYSGNGYQCVGSLLFEISQHPELNVISIWTRNNKAVRDFFNSIRYNTITAFLPRDDVWTELSLEDFRYWNQPSHLLYLLQHHLVKGTVTTHDLRTETSLKTFLPTSSIYVTNNQGTNQTYIERIPALGRNAAKIVTADLKTFNGLLHIIDAALLPPRDVVMDYPLIQDITQNSTGTPLAPYSLFLSMLQSVGVISDIVSSGQLYTIFAVSNDIFDPSLIPDNMKNVTLRYHVVLGKMVRTHEVISGQHLTTLAGSGYQVTLVKQHGEVLANRQEILSPDIRTSKGILQGLRFNPLTPVNNMCNKESYTIIKTRCTECVSLRCPGGSKPTARHTYQCILVIYSIDPSTVFHGAMCRLVCLTKLITRSCCAGFFGPECEPCPGGINNVCFGRGSCSDGMKGNGTCACNRTNYAGPACDECAPGYFGLDCTSQCQCVNGNCTDGKRGKGTCICNTGEFKFKRGRVTTDGCNGTSHSASVCTMSVFGVPSCVCVSGYKQTPVGCSTIDVCKSKSVKCHPYAACVYTGPGLHKCQCKPGYEGDGTYCAEINPCIQTNFSRCGSNAACHHTGPNQYNCICSDGYSGDGKTCEEIDLCKNANGGCHIFADCKMFAPGMRDCTCQDSFVGDGIDNCTGSVFFEMTQPKFSWNTFQTLVFDPSSGGPINVFLPSTKVRTSSTDISAYNLVNLCNSQYKFDFAVGCEWIPLARLRTLTSLRALSGKFINVTTSNGAVLLNGNIGILNTFILSVESVTECSDGIIFETTGFLFPNNTKHQGGLSFLGTTSNHIYYKILQLLETTGLLTELTQDVHEQWTLFLPSDAAFLKLSNHRMKQLSVNGQVAQEYIKYHMVRKSLLTPNEAVQGIELATMQGSLLRTSCSAGKIGEIIINEQATVTSYNFNMNLNVPVSLYIIDTVLEPPSIGGHCGEAVNQTIFGTSSLCFLKGSINCPTGMTKVKQISTECSANKVCFLMGMKTLSIPCCVAVCSFYNVTRRCCDGHYGNDCHPCPGGAGNACSKNGVCDAGINGTGKCTCNSGFRGYACELCDSGRYGKDCLPCECLENGICSETMNGDGSCTCYAGFTGVLCDKRTVHPTNCNNTCVENAVCIEGPECMCNPGYLGVGDDSCELPDLCSNPENGGCSPHATCTQNLQKVKCSCNFPYIGDGYVCEGYDPCNDPLRPSCHLYAQCVYIGPNITRCRCFEGFTGDGVNSCKPNARAKRCEIENGGCSERAYC</sequence>
<evidence type="ECO:0008006" key="14">
    <source>
        <dbReference type="Google" id="ProtNLM"/>
    </source>
</evidence>
<feature type="domain" description="EGF-like" evidence="10">
    <location>
        <begin position="127"/>
        <end position="164"/>
    </location>
</feature>